<name>A0AAW5HXH8_9CORY</name>
<dbReference type="Proteomes" id="UP001205920">
    <property type="component" value="Unassembled WGS sequence"/>
</dbReference>
<dbReference type="EMBL" id="JAEUWV010000005">
    <property type="protein sequence ID" value="MCO6394471.1"/>
    <property type="molecule type" value="Genomic_DNA"/>
</dbReference>
<evidence type="ECO:0000313" key="2">
    <source>
        <dbReference type="Proteomes" id="UP001205920"/>
    </source>
</evidence>
<protein>
    <submittedName>
        <fullName evidence="1">Uncharacterized protein</fullName>
    </submittedName>
</protein>
<keyword evidence="2" id="KW-1185">Reference proteome</keyword>
<organism evidence="1 2">
    <name type="scientific">Corynebacterium lipophilum</name>
    <dbReference type="NCBI Taxonomy" id="2804918"/>
    <lineage>
        <taxon>Bacteria</taxon>
        <taxon>Bacillati</taxon>
        <taxon>Actinomycetota</taxon>
        <taxon>Actinomycetes</taxon>
        <taxon>Mycobacteriales</taxon>
        <taxon>Corynebacteriaceae</taxon>
        <taxon>Corynebacterium</taxon>
    </lineage>
</organism>
<reference evidence="1 2" key="1">
    <citation type="submission" date="2021-01" db="EMBL/GenBank/DDBJ databases">
        <title>Identification and Characterization of Corynebacterium sp.</title>
        <authorList>
            <person name="Luo Q."/>
            <person name="Qu P."/>
            <person name="Chen Q."/>
        </authorList>
    </citation>
    <scope>NUCLEOTIDE SEQUENCE [LARGE SCALE GENOMIC DNA]</scope>
    <source>
        <strain evidence="1 2">MC-18</strain>
    </source>
</reference>
<proteinExistence type="predicted"/>
<gene>
    <name evidence="1" type="ORF">JMN37_05700</name>
</gene>
<dbReference type="RefSeq" id="WP_252931329.1">
    <property type="nucleotide sequence ID" value="NZ_JAEUWV010000005.1"/>
</dbReference>
<comment type="caution">
    <text evidence="1">The sequence shown here is derived from an EMBL/GenBank/DDBJ whole genome shotgun (WGS) entry which is preliminary data.</text>
</comment>
<sequence length="107" mass="11869">MTTTLVAPRTWRSVCAAPTTSVMSIQDMPAAARMHVEELLLMLPDAPVNPEALWDDAWFTRWRRDSTGTYQCRETFRATPDVTRSFADALAALAAEYRFSASVEAAG</sequence>
<dbReference type="AlphaFoldDB" id="A0AAW5HXH8"/>
<evidence type="ECO:0000313" key="1">
    <source>
        <dbReference type="EMBL" id="MCO6394471.1"/>
    </source>
</evidence>
<accession>A0AAW5HXH8</accession>